<evidence type="ECO:0000256" key="1">
    <source>
        <dbReference type="ARBA" id="ARBA00009277"/>
    </source>
</evidence>
<dbReference type="Gene3D" id="3.30.420.10">
    <property type="entry name" value="Ribonuclease H-like superfamily/Ribonuclease H"/>
    <property type="match status" value="1"/>
</dbReference>
<dbReference type="InterPro" id="IPR054353">
    <property type="entry name" value="IstA-like_C"/>
</dbReference>
<feature type="domain" description="Integrase catalytic" evidence="4">
    <location>
        <begin position="133"/>
        <end position="330"/>
    </location>
</feature>
<dbReference type="PANTHER" id="PTHR35004:SF8">
    <property type="entry name" value="TRANSPOSASE RV3428C-RELATED"/>
    <property type="match status" value="1"/>
</dbReference>
<proteinExistence type="inferred from homology"/>
<gene>
    <name evidence="5" type="ORF">SG34_002875</name>
</gene>
<dbReference type="GO" id="GO:0015074">
    <property type="term" value="P:DNA integration"/>
    <property type="evidence" value="ECO:0007669"/>
    <property type="project" value="InterPro"/>
</dbReference>
<dbReference type="GO" id="GO:0003676">
    <property type="term" value="F:nucleic acid binding"/>
    <property type="evidence" value="ECO:0007669"/>
    <property type="project" value="InterPro"/>
</dbReference>
<dbReference type="AlphaFoldDB" id="A0AAE9Z328"/>
<evidence type="ECO:0000259" key="3">
    <source>
        <dbReference type="PROSITE" id="PS50532"/>
    </source>
</evidence>
<evidence type="ECO:0000313" key="6">
    <source>
        <dbReference type="Proteomes" id="UP000032352"/>
    </source>
</evidence>
<evidence type="ECO:0000256" key="2">
    <source>
        <dbReference type="SAM" id="MobiDB-lite"/>
    </source>
</evidence>
<evidence type="ECO:0000259" key="4">
    <source>
        <dbReference type="PROSITE" id="PS50994"/>
    </source>
</evidence>
<dbReference type="InterPro" id="IPR036397">
    <property type="entry name" value="RNaseH_sf"/>
</dbReference>
<feature type="region of interest" description="Disordered" evidence="2">
    <location>
        <begin position="486"/>
        <end position="514"/>
    </location>
</feature>
<organism evidence="5 6">
    <name type="scientific">Thalassomonas viridans</name>
    <dbReference type="NCBI Taxonomy" id="137584"/>
    <lineage>
        <taxon>Bacteria</taxon>
        <taxon>Pseudomonadati</taxon>
        <taxon>Pseudomonadota</taxon>
        <taxon>Gammaproteobacteria</taxon>
        <taxon>Alteromonadales</taxon>
        <taxon>Colwelliaceae</taxon>
        <taxon>Thalassomonas</taxon>
    </lineage>
</organism>
<dbReference type="InterPro" id="IPR012337">
    <property type="entry name" value="RNaseH-like_sf"/>
</dbReference>
<dbReference type="InterPro" id="IPR001584">
    <property type="entry name" value="Integrase_cat-core"/>
</dbReference>
<dbReference type="RefSeq" id="WP_044838214.1">
    <property type="nucleotide sequence ID" value="NZ_CP059733.1"/>
</dbReference>
<feature type="domain" description="HTH IS408-type" evidence="3">
    <location>
        <begin position="11"/>
        <end position="92"/>
    </location>
</feature>
<feature type="region of interest" description="Disordered" evidence="2">
    <location>
        <begin position="382"/>
        <end position="402"/>
    </location>
</feature>
<evidence type="ECO:0000313" key="5">
    <source>
        <dbReference type="EMBL" id="WDE05891.1"/>
    </source>
</evidence>
<protein>
    <submittedName>
        <fullName evidence="5">IS21 family transposase</fullName>
    </submittedName>
</protein>
<accession>A0AAE9Z328</accession>
<reference evidence="5 6" key="2">
    <citation type="journal article" date="2022" name="Mar. Drugs">
        <title>Bioassay-Guided Fractionation Leads to the Detection of Cholic Acid Generated by the Rare Thalassomonas sp.</title>
        <authorList>
            <person name="Pheiffer F."/>
            <person name="Schneider Y.K."/>
            <person name="Hansen E.H."/>
            <person name="Andersen J.H."/>
            <person name="Isaksson J."/>
            <person name="Busche T."/>
            <person name="R C."/>
            <person name="Kalinowski J."/>
            <person name="Zyl L.V."/>
            <person name="Trindade M."/>
        </authorList>
    </citation>
    <scope>NUCLEOTIDE SEQUENCE [LARGE SCALE GENOMIC DNA]</scope>
    <source>
        <strain evidence="5 6">XOM25</strain>
    </source>
</reference>
<dbReference type="KEGG" id="tvd:SG34_002875"/>
<dbReference type="PANTHER" id="PTHR35004">
    <property type="entry name" value="TRANSPOSASE RV3428C-RELATED"/>
    <property type="match status" value="1"/>
</dbReference>
<sequence length="514" mass="59679">MANKRITMRKIREVLRLHFVAQLSVRKISASTKISPSGIQKLLTKAKALSLTWPLPEGLDDSQLAAKFYPRADIRPSQRFEVPDWAELHQALKGKGMTKTLLWEEYTQQYPNRCYSYSQFCDRYKHWLKKQKRSMRQVHKAGEKLFVDYAGQTMPIVCNATGEIRHAQIFVAVMGASNYTFAEATYSQTLPDWIGSHVRAFEFIGGVPDIVVPDNLRSGVTKACRYDPDVNPSYQQLAQHYGTAIVPARPRKPQDKAKAEVGVQIIERWILARLRHHTFFSLAELNHCIRALLLEVNNKPFKQLKGTRQSLFDALDKPALMPLPKHAYQYTDIKQVKVNIDYHVQYDDHLYSVPHQLVGERLELHAKDNLIEAYFNNQRITSHPRKYHPGMTTRPEHMPVKHEKHHRWSAGRLMNWAKDIGDEVLIWVRSQLQQKQHEEQAYRVCLGLLNLSRNYPAHRLNNACGVANQHRLYRLKHIKEILQSNQDQLPRENQPQGMLLPQDHENIRGPKSFH</sequence>
<dbReference type="InterPro" id="IPR017895">
    <property type="entry name" value="HTH_IS408/IS1162_type"/>
</dbReference>
<comment type="similarity">
    <text evidence="1">Belongs to the transposase IS21/IS408/IS1162 family.</text>
</comment>
<keyword evidence="6" id="KW-1185">Reference proteome</keyword>
<dbReference type="Pfam" id="PF22483">
    <property type="entry name" value="Mu-transpos_C_2"/>
    <property type="match status" value="1"/>
</dbReference>
<dbReference type="SUPFAM" id="SSF53098">
    <property type="entry name" value="Ribonuclease H-like"/>
    <property type="match status" value="1"/>
</dbReference>
<dbReference type="Proteomes" id="UP000032352">
    <property type="component" value="Chromosome"/>
</dbReference>
<dbReference type="PROSITE" id="PS50994">
    <property type="entry name" value="INTEGRASE"/>
    <property type="match status" value="1"/>
</dbReference>
<dbReference type="EMBL" id="CP059733">
    <property type="protein sequence ID" value="WDE05891.1"/>
    <property type="molecule type" value="Genomic_DNA"/>
</dbReference>
<feature type="compositionally biased region" description="Polar residues" evidence="2">
    <location>
        <begin position="486"/>
        <end position="496"/>
    </location>
</feature>
<reference evidence="5 6" key="1">
    <citation type="journal article" date="2015" name="Genome Announc.">
        <title>Draft Genome Sequences of Marine Isolates of Thalassomonas viridans and Thalassomonas actiniarum.</title>
        <authorList>
            <person name="Olonade I."/>
            <person name="van Zyl L.J."/>
            <person name="Trindade M."/>
        </authorList>
    </citation>
    <scope>NUCLEOTIDE SEQUENCE [LARGE SCALE GENOMIC DNA]</scope>
    <source>
        <strain evidence="5 6">XOM25</strain>
    </source>
</reference>
<dbReference type="PROSITE" id="PS50532">
    <property type="entry name" value="HTH_IS408"/>
    <property type="match status" value="1"/>
</dbReference>
<dbReference type="Pfam" id="PF00665">
    <property type="entry name" value="rve"/>
    <property type="match status" value="1"/>
</dbReference>
<name>A0AAE9Z328_9GAMM</name>
<dbReference type="NCBIfam" id="NF033546">
    <property type="entry name" value="transpos_IS21"/>
    <property type="match status" value="1"/>
</dbReference>